<proteinExistence type="predicted"/>
<keyword evidence="4" id="KW-1185">Reference proteome</keyword>
<dbReference type="Proteomes" id="UP000055024">
    <property type="component" value="Unassembled WGS sequence"/>
</dbReference>
<dbReference type="AlphaFoldDB" id="A0A0V1H3B1"/>
<dbReference type="OrthoDB" id="5929061at2759"/>
<dbReference type="EMBL" id="JYDP01000160">
    <property type="protein sequence ID" value="KRZ04596.1"/>
    <property type="molecule type" value="Genomic_DNA"/>
</dbReference>
<dbReference type="EMBL" id="JYDP01000509">
    <property type="protein sequence ID" value="KRZ00342.1"/>
    <property type="molecule type" value="Genomic_DNA"/>
</dbReference>
<organism evidence="3 4">
    <name type="scientific">Trichinella zimbabwensis</name>
    <dbReference type="NCBI Taxonomy" id="268475"/>
    <lineage>
        <taxon>Eukaryota</taxon>
        <taxon>Metazoa</taxon>
        <taxon>Ecdysozoa</taxon>
        <taxon>Nematoda</taxon>
        <taxon>Enoplea</taxon>
        <taxon>Dorylaimia</taxon>
        <taxon>Trichinellida</taxon>
        <taxon>Trichinellidae</taxon>
        <taxon>Trichinella</taxon>
    </lineage>
</organism>
<evidence type="ECO:0000313" key="1">
    <source>
        <dbReference type="EMBL" id="KRZ00342.1"/>
    </source>
</evidence>
<dbReference type="EMBL" id="JYDP01000508">
    <property type="protein sequence ID" value="KRZ00346.1"/>
    <property type="molecule type" value="Genomic_DNA"/>
</dbReference>
<evidence type="ECO:0000313" key="2">
    <source>
        <dbReference type="EMBL" id="KRZ00346.1"/>
    </source>
</evidence>
<reference evidence="3 4" key="1">
    <citation type="submission" date="2015-01" db="EMBL/GenBank/DDBJ databases">
        <title>Evolution of Trichinella species and genotypes.</title>
        <authorList>
            <person name="Korhonen P.K."/>
            <person name="Edoardo P."/>
            <person name="Giuseppe L.R."/>
            <person name="Gasser R.B."/>
        </authorList>
    </citation>
    <scope>NUCLEOTIDE SEQUENCE [LARGE SCALE GENOMIC DNA]</scope>
    <source>
        <strain evidence="3">ISS1029</strain>
    </source>
</reference>
<accession>A0A0V1H3B1</accession>
<gene>
    <name evidence="2" type="ORF">T11_12076</name>
    <name evidence="3" type="ORF">T11_16035</name>
    <name evidence="1" type="ORF">T11_3250</name>
</gene>
<comment type="caution">
    <text evidence="3">The sequence shown here is derived from an EMBL/GenBank/DDBJ whole genome shotgun (WGS) entry which is preliminary data.</text>
</comment>
<evidence type="ECO:0000313" key="4">
    <source>
        <dbReference type="Proteomes" id="UP000055024"/>
    </source>
</evidence>
<protein>
    <submittedName>
        <fullName evidence="3">Uncharacterized protein</fullName>
    </submittedName>
</protein>
<sequence length="64" mass="7090">MPQVFVAASSPMLLGVKKTGICFDALCVNRNAFPDFILIITISGKSGKAFHPLFIHYTPDFFKK</sequence>
<name>A0A0V1H3B1_9BILA</name>
<evidence type="ECO:0000313" key="3">
    <source>
        <dbReference type="EMBL" id="KRZ04596.1"/>
    </source>
</evidence>